<keyword evidence="5" id="KW-0249">Electron transport</keyword>
<feature type="transmembrane region" description="Helical" evidence="12">
    <location>
        <begin position="210"/>
        <end position="229"/>
    </location>
</feature>
<feature type="transmembrane region" description="Helical" evidence="12">
    <location>
        <begin position="33"/>
        <end position="53"/>
    </location>
</feature>
<dbReference type="InterPro" id="IPR013130">
    <property type="entry name" value="Fe3_Rdtase_TM_dom"/>
</dbReference>
<evidence type="ECO:0000259" key="13">
    <source>
        <dbReference type="PROSITE" id="PS51384"/>
    </source>
</evidence>
<proteinExistence type="inferred from homology"/>
<feature type="domain" description="FAD-binding FR-type" evidence="13">
    <location>
        <begin position="303"/>
        <end position="428"/>
    </location>
</feature>
<keyword evidence="9 12" id="KW-0472">Membrane</keyword>
<evidence type="ECO:0000256" key="7">
    <source>
        <dbReference type="ARBA" id="ARBA00023002"/>
    </source>
</evidence>
<organism evidence="14 15">
    <name type="scientific">Jaminaea rosea</name>
    <dbReference type="NCBI Taxonomy" id="1569628"/>
    <lineage>
        <taxon>Eukaryota</taxon>
        <taxon>Fungi</taxon>
        <taxon>Dikarya</taxon>
        <taxon>Basidiomycota</taxon>
        <taxon>Ustilaginomycotina</taxon>
        <taxon>Exobasidiomycetes</taxon>
        <taxon>Microstromatales</taxon>
        <taxon>Microstromatales incertae sedis</taxon>
        <taxon>Jaminaea</taxon>
    </lineage>
</organism>
<evidence type="ECO:0000256" key="2">
    <source>
        <dbReference type="ARBA" id="ARBA00006278"/>
    </source>
</evidence>
<evidence type="ECO:0000256" key="3">
    <source>
        <dbReference type="ARBA" id="ARBA00022448"/>
    </source>
</evidence>
<feature type="region of interest" description="Disordered" evidence="11">
    <location>
        <begin position="531"/>
        <end position="557"/>
    </location>
</feature>
<keyword evidence="4 12" id="KW-0812">Transmembrane</keyword>
<dbReference type="GO" id="GO:0000293">
    <property type="term" value="F:ferric-chelate reductase activity"/>
    <property type="evidence" value="ECO:0007669"/>
    <property type="project" value="UniProtKB-ARBA"/>
</dbReference>
<dbReference type="GeneID" id="37031640"/>
<evidence type="ECO:0000256" key="5">
    <source>
        <dbReference type="ARBA" id="ARBA00022982"/>
    </source>
</evidence>
<dbReference type="GO" id="GO:0015677">
    <property type="term" value="P:copper ion import"/>
    <property type="evidence" value="ECO:0007669"/>
    <property type="project" value="TreeGrafter"/>
</dbReference>
<dbReference type="Pfam" id="PF08022">
    <property type="entry name" value="FAD_binding_8"/>
    <property type="match status" value="1"/>
</dbReference>
<evidence type="ECO:0000256" key="1">
    <source>
        <dbReference type="ARBA" id="ARBA00004141"/>
    </source>
</evidence>
<keyword evidence="7" id="KW-0560">Oxidoreductase</keyword>
<dbReference type="InterPro" id="IPR013121">
    <property type="entry name" value="Fe_red_NAD-bd_6"/>
</dbReference>
<dbReference type="Pfam" id="PF08030">
    <property type="entry name" value="NAD_binding_6"/>
    <property type="match status" value="1"/>
</dbReference>
<evidence type="ECO:0000256" key="4">
    <source>
        <dbReference type="ARBA" id="ARBA00022692"/>
    </source>
</evidence>
<evidence type="ECO:0000313" key="15">
    <source>
        <dbReference type="Proteomes" id="UP000245884"/>
    </source>
</evidence>
<dbReference type="SFLD" id="SFLDG01168">
    <property type="entry name" value="Ferric_reductase_subgroup_(FRE"/>
    <property type="match status" value="1"/>
</dbReference>
<dbReference type="Pfam" id="PF01794">
    <property type="entry name" value="Ferric_reduct"/>
    <property type="match status" value="1"/>
</dbReference>
<feature type="compositionally biased region" description="Basic and acidic residues" evidence="11">
    <location>
        <begin position="533"/>
        <end position="545"/>
    </location>
</feature>
<protein>
    <recommendedName>
        <fullName evidence="13">FAD-binding FR-type domain-containing protein</fullName>
    </recommendedName>
</protein>
<accession>A0A316UKL1</accession>
<dbReference type="InterPro" id="IPR051410">
    <property type="entry name" value="Ferric/Cupric_Reductase"/>
</dbReference>
<dbReference type="GO" id="GO:0006879">
    <property type="term" value="P:intracellular iron ion homeostasis"/>
    <property type="evidence" value="ECO:0007669"/>
    <property type="project" value="TreeGrafter"/>
</dbReference>
<comment type="similarity">
    <text evidence="2">Belongs to the ferric reductase (FRE) family.</text>
</comment>
<feature type="transmembrane region" description="Helical" evidence="12">
    <location>
        <begin position="241"/>
        <end position="262"/>
    </location>
</feature>
<dbReference type="CDD" id="cd06186">
    <property type="entry name" value="NOX_Duox_like_FAD_NADP"/>
    <property type="match status" value="1"/>
</dbReference>
<feature type="transmembrane region" description="Helical" evidence="12">
    <location>
        <begin position="109"/>
        <end position="127"/>
    </location>
</feature>
<dbReference type="InterPro" id="IPR017927">
    <property type="entry name" value="FAD-bd_FR_type"/>
</dbReference>
<dbReference type="STRING" id="1569628.A0A316UKL1"/>
<keyword evidence="10" id="KW-0325">Glycoprotein</keyword>
<keyword evidence="6 12" id="KW-1133">Transmembrane helix</keyword>
<feature type="compositionally biased region" description="Low complexity" evidence="11">
    <location>
        <begin position="546"/>
        <end position="556"/>
    </location>
</feature>
<feature type="transmembrane region" description="Helical" evidence="12">
    <location>
        <begin position="274"/>
        <end position="296"/>
    </location>
</feature>
<dbReference type="PANTHER" id="PTHR32361">
    <property type="entry name" value="FERRIC/CUPRIC REDUCTASE TRANSMEMBRANE COMPONENT"/>
    <property type="match status" value="1"/>
</dbReference>
<comment type="subcellular location">
    <subcellularLocation>
        <location evidence="1">Membrane</location>
        <topology evidence="1">Multi-pass membrane protein</topology>
    </subcellularLocation>
</comment>
<dbReference type="InterPro" id="IPR039261">
    <property type="entry name" value="FNR_nucleotide-bd"/>
</dbReference>
<evidence type="ECO:0000256" key="6">
    <source>
        <dbReference type="ARBA" id="ARBA00022989"/>
    </source>
</evidence>
<dbReference type="AlphaFoldDB" id="A0A316UKL1"/>
<evidence type="ECO:0000256" key="11">
    <source>
        <dbReference type="SAM" id="MobiDB-lite"/>
    </source>
</evidence>
<sequence length="626" mass="68435">MSVPPAGAAAKSPAQAAFTAYIVPRTAAHVRDLGIVLAAVVAAFAIWHALTLLEERFEHKRLQSKETAATPALFRVKRALTAATRKHFSYRTLTLPLGPLSTSITFTELVLLLAYLLTMLLLTLTQAHRAPSPGPGKRAGYGWSSRAGWMALASYPWLVVLSMKYNPIAWITGASYERLQVLHRGCSRVTLLVMLMHVGTKVWQNNTFTIAWRVWGLVGAVLGISIFALGNRLVMRAAYQLFVHAHVVLVAALFVATWRHVVDMKDTNKEFKPYLIAAIVFWILDRVLRLISLIYFNGLLPFNKSRTTPVAACMTVHNDRLLQLTVTKPDLPHWEPGAHVFLMSPPASRAKGGVSLALESHPFTIMSLPVPRSQDIAVEKNNDNAAGKLTFLIRPQRGFTRRLFEQAKRGATADLLVSTAPLSPPRLHPVIATCDTIVLAAAGVGVSWTTPLLLATMRAAVAQQSRVRRLVFLWVVQSKDEIKVLSEQVGEALKLATGTAGRVKLEVRIHVTREEATQADVPAEWAAIAAESNGEKDLPTPESEKPIPSTSSSPITVAQSRPDMEILLLSIAGEAQGRLWVGVCGPGAFAQDVKRAARRLIRPMDVLRGDSDGKGDVSVHAEVFGW</sequence>
<dbReference type="GO" id="GO:0005886">
    <property type="term" value="C:plasma membrane"/>
    <property type="evidence" value="ECO:0007669"/>
    <property type="project" value="TreeGrafter"/>
</dbReference>
<dbReference type="InterPro" id="IPR013112">
    <property type="entry name" value="FAD-bd_8"/>
</dbReference>
<dbReference type="RefSeq" id="XP_025359950.1">
    <property type="nucleotide sequence ID" value="XM_025509817.1"/>
</dbReference>
<dbReference type="GO" id="GO:0006826">
    <property type="term" value="P:iron ion transport"/>
    <property type="evidence" value="ECO:0007669"/>
    <property type="project" value="TreeGrafter"/>
</dbReference>
<reference evidence="14 15" key="1">
    <citation type="journal article" date="2018" name="Mol. Biol. Evol.">
        <title>Broad Genomic Sampling Reveals a Smut Pathogenic Ancestry of the Fungal Clade Ustilaginomycotina.</title>
        <authorList>
            <person name="Kijpornyongpan T."/>
            <person name="Mondo S.J."/>
            <person name="Barry K."/>
            <person name="Sandor L."/>
            <person name="Lee J."/>
            <person name="Lipzen A."/>
            <person name="Pangilinan J."/>
            <person name="LaButti K."/>
            <person name="Hainaut M."/>
            <person name="Henrissat B."/>
            <person name="Grigoriev I.V."/>
            <person name="Spatafora J.W."/>
            <person name="Aime M.C."/>
        </authorList>
    </citation>
    <scope>NUCLEOTIDE SEQUENCE [LARGE SCALE GENOMIC DNA]</scope>
    <source>
        <strain evidence="14 15">MCA 5214</strain>
    </source>
</reference>
<dbReference type="OrthoDB" id="4494341at2759"/>
<dbReference type="EMBL" id="KZ819676">
    <property type="protein sequence ID" value="PWN25338.1"/>
    <property type="molecule type" value="Genomic_DNA"/>
</dbReference>
<dbReference type="PROSITE" id="PS51384">
    <property type="entry name" value="FAD_FR"/>
    <property type="match status" value="1"/>
</dbReference>
<dbReference type="PANTHER" id="PTHR32361:SF9">
    <property type="entry name" value="FERRIC REDUCTASE TRANSMEMBRANE COMPONENT 3-RELATED"/>
    <property type="match status" value="1"/>
</dbReference>
<gene>
    <name evidence="14" type="ORF">BDZ90DRAFT_73460</name>
</gene>
<evidence type="ECO:0000313" key="14">
    <source>
        <dbReference type="EMBL" id="PWN25338.1"/>
    </source>
</evidence>
<keyword evidence="8" id="KW-0406">Ion transport</keyword>
<keyword evidence="3" id="KW-0813">Transport</keyword>
<dbReference type="Proteomes" id="UP000245884">
    <property type="component" value="Unassembled WGS sequence"/>
</dbReference>
<dbReference type="SUPFAM" id="SSF52343">
    <property type="entry name" value="Ferredoxin reductase-like, C-terminal NADP-linked domain"/>
    <property type="match status" value="1"/>
</dbReference>
<evidence type="ECO:0000256" key="8">
    <source>
        <dbReference type="ARBA" id="ARBA00023065"/>
    </source>
</evidence>
<evidence type="ECO:0000256" key="10">
    <source>
        <dbReference type="ARBA" id="ARBA00023180"/>
    </source>
</evidence>
<dbReference type="Gene3D" id="3.40.50.80">
    <property type="entry name" value="Nucleotide-binding domain of ferredoxin-NADP reductase (FNR) module"/>
    <property type="match status" value="1"/>
</dbReference>
<keyword evidence="15" id="KW-1185">Reference proteome</keyword>
<name>A0A316UKL1_9BASI</name>
<dbReference type="SFLD" id="SFLDS00052">
    <property type="entry name" value="Ferric_Reductase_Domain"/>
    <property type="match status" value="1"/>
</dbReference>
<evidence type="ECO:0000256" key="9">
    <source>
        <dbReference type="ARBA" id="ARBA00023136"/>
    </source>
</evidence>
<evidence type="ECO:0000256" key="12">
    <source>
        <dbReference type="SAM" id="Phobius"/>
    </source>
</evidence>